<dbReference type="InterPro" id="IPR008969">
    <property type="entry name" value="CarboxyPept-like_regulatory"/>
</dbReference>
<evidence type="ECO:0000256" key="1">
    <source>
        <dbReference type="SAM" id="SignalP"/>
    </source>
</evidence>
<reference evidence="3 4" key="1">
    <citation type="submission" date="2021-04" db="EMBL/GenBank/DDBJ databases">
        <title>Chitinophaga sp. nov., isolated from the rhizosphere soil.</title>
        <authorList>
            <person name="He S."/>
        </authorList>
    </citation>
    <scope>NUCLEOTIDE SEQUENCE [LARGE SCALE GENOMIC DNA]</scope>
    <source>
        <strain evidence="3 4">2R12</strain>
    </source>
</reference>
<feature type="chain" id="PRO_5047015934" evidence="1">
    <location>
        <begin position="22"/>
        <end position="925"/>
    </location>
</feature>
<name>A0ABS5J1X9_9BACT</name>
<dbReference type="SUPFAM" id="SSF56935">
    <property type="entry name" value="Porins"/>
    <property type="match status" value="1"/>
</dbReference>
<dbReference type="SUPFAM" id="SSF49464">
    <property type="entry name" value="Carboxypeptidase regulatory domain-like"/>
    <property type="match status" value="1"/>
</dbReference>
<keyword evidence="1" id="KW-0732">Signal</keyword>
<evidence type="ECO:0000313" key="3">
    <source>
        <dbReference type="EMBL" id="MBS0029238.1"/>
    </source>
</evidence>
<sequence length="925" mass="103235">MKRVPAIILYLLFFLPGMLMAQESFQTIVRDSVSGRPVQGATLSIRNTGDTIPVQSGITDQQGKVAFTNIRKGKYNLLIHSLGYRDQKHTVTVPGIWPHDIALAPGITLKEVTIAEDIPAVRMKGDTLEYNAAKFKTKENAVVEDLLRKLPGVKVDRDGSIKAQGETVQRILVDGKEFFGSDPTIATRNLPADMIDKVQVLDKQSEMAEFTGVADGQQAKTINLVTKKNRKRGLFGNASAGAGTDGRYEGGINVNSFTGEMQFSGLLKGNNVNKSGFSASELLKLVMSDNNMMKNLPPAALSELTRMKGVKIEGNSSAIAELARPVGLTDTKFGGVNFNNDWDHFKLRSSYFFNNNNTRNTYDYARQYRLRDTSYNYLQAGNTAGDNSNQRIDMSGDIKFNARTSLKISPHMDMISNRSSEERSYHSFTADGVKLLNEGTQLTRSNNKQQLLSTDIFLRHRLAKPGRTLVLNVKPEYYHNNGETYNKATSHFYNLPEGQKTDITDQQRTDKSDVYSVNSNVVYTEPLSRSLSLQAGQMFYYSQGKYNRLVRDRDATGHYTEPDALLSDKYDAHTWQYTGKLLLAGNHKRLLYTMGAGWQQNNIGGSSAIKGYRVNGNYHALLPELYAEWKQNKTSKFMLRYNTEATAPSVENLQPLTDNSDPLYIRQGNPLLQQRRAQHLSFSYNTFKQTGDRSTYIKADFAYYNRDITDSSNIDKSSGKTWIIPVNVAGNFNGSLSVGKSIGIGHNGSSFTAGISTGYMRRITFTNGLPNINRTLSVTPDMDFNYYLGNNVNISAHGNAAWNMRRFSGTPLLPEKNWLLMYGVETVITLPWNTSLEAGTDGFSSLGIASGYNNTILLVNTAVTKEIGKSFSLRAEARDLLNRNASINRLNGDGYIEDRKNNALGRYFLLTGIYKFRHFPKSKNK</sequence>
<dbReference type="InterPro" id="IPR041700">
    <property type="entry name" value="OMP_b-brl_3"/>
</dbReference>
<feature type="domain" description="Outer membrane protein beta-barrel" evidence="2">
    <location>
        <begin position="460"/>
        <end position="911"/>
    </location>
</feature>
<dbReference type="EMBL" id="JAGTXB010000008">
    <property type="protein sequence ID" value="MBS0029238.1"/>
    <property type="molecule type" value="Genomic_DNA"/>
</dbReference>
<gene>
    <name evidence="3" type="ORF">KE626_18080</name>
</gene>
<dbReference type="RefSeq" id="WP_211974330.1">
    <property type="nucleotide sequence ID" value="NZ_CBFHAM010000011.1"/>
</dbReference>
<protein>
    <submittedName>
        <fullName evidence="3">Outer membrane beta-barrel protein</fullName>
    </submittedName>
</protein>
<keyword evidence="4" id="KW-1185">Reference proteome</keyword>
<dbReference type="Pfam" id="PF14905">
    <property type="entry name" value="OMP_b-brl_3"/>
    <property type="match status" value="1"/>
</dbReference>
<evidence type="ECO:0000259" key="2">
    <source>
        <dbReference type="Pfam" id="PF14905"/>
    </source>
</evidence>
<evidence type="ECO:0000313" key="4">
    <source>
        <dbReference type="Proteomes" id="UP000676386"/>
    </source>
</evidence>
<proteinExistence type="predicted"/>
<feature type="signal peptide" evidence="1">
    <location>
        <begin position="1"/>
        <end position="21"/>
    </location>
</feature>
<organism evidence="3 4">
    <name type="scientific">Chitinophaga hostae</name>
    <dbReference type="NCBI Taxonomy" id="2831022"/>
    <lineage>
        <taxon>Bacteria</taxon>
        <taxon>Pseudomonadati</taxon>
        <taxon>Bacteroidota</taxon>
        <taxon>Chitinophagia</taxon>
        <taxon>Chitinophagales</taxon>
        <taxon>Chitinophagaceae</taxon>
        <taxon>Chitinophaga</taxon>
    </lineage>
</organism>
<dbReference type="Proteomes" id="UP000676386">
    <property type="component" value="Unassembled WGS sequence"/>
</dbReference>
<accession>A0ABS5J1X9</accession>
<dbReference type="Gene3D" id="2.60.40.1120">
    <property type="entry name" value="Carboxypeptidase-like, regulatory domain"/>
    <property type="match status" value="1"/>
</dbReference>
<comment type="caution">
    <text evidence="3">The sequence shown here is derived from an EMBL/GenBank/DDBJ whole genome shotgun (WGS) entry which is preliminary data.</text>
</comment>
<dbReference type="Pfam" id="PF13620">
    <property type="entry name" value="CarboxypepD_reg"/>
    <property type="match status" value="1"/>
</dbReference>